<evidence type="ECO:0008006" key="2">
    <source>
        <dbReference type="Google" id="ProtNLM"/>
    </source>
</evidence>
<gene>
    <name evidence="1" type="ORF">AB8B23_01555</name>
</gene>
<accession>A0AB39VAP3</accession>
<dbReference type="KEGG" id="lmes:AB8B23_01555"/>
<name>A0AB39VAP3_9FUSO</name>
<dbReference type="RefSeq" id="WP_369713119.1">
    <property type="nucleotide sequence ID" value="NZ_CP165646.1"/>
</dbReference>
<evidence type="ECO:0000313" key="1">
    <source>
        <dbReference type="EMBL" id="XDU64871.1"/>
    </source>
</evidence>
<organism evidence="1">
    <name type="scientific">Leptotrichia mesophila</name>
    <dbReference type="NCBI Taxonomy" id="3239303"/>
    <lineage>
        <taxon>Bacteria</taxon>
        <taxon>Fusobacteriati</taxon>
        <taxon>Fusobacteriota</taxon>
        <taxon>Fusobacteriia</taxon>
        <taxon>Fusobacteriales</taxon>
        <taxon>Leptotrichiaceae</taxon>
        <taxon>Leptotrichia</taxon>
    </lineage>
</organism>
<dbReference type="AlphaFoldDB" id="A0AB39VAP3"/>
<sequence>MAGIKEEYLSKKNGLRYSRIRLMEINREYDRQEKKWKVNFLKNGSEKYF</sequence>
<reference evidence="1" key="1">
    <citation type="submission" date="2024-07" db="EMBL/GenBank/DDBJ databases">
        <authorList>
            <person name="Li X.-J."/>
            <person name="Wang X."/>
        </authorList>
    </citation>
    <scope>NUCLEOTIDE SEQUENCE</scope>
    <source>
        <strain evidence="1">HSP-342</strain>
    </source>
</reference>
<proteinExistence type="predicted"/>
<protein>
    <recommendedName>
        <fullName evidence="2">Transposase</fullName>
    </recommendedName>
</protein>
<dbReference type="EMBL" id="CP165646">
    <property type="protein sequence ID" value="XDU64871.1"/>
    <property type="molecule type" value="Genomic_DNA"/>
</dbReference>